<dbReference type="RefSeq" id="WP_199870602.1">
    <property type="nucleotide sequence ID" value="NZ_JAAGPU010000031.1"/>
</dbReference>
<gene>
    <name evidence="3" type="ORF">G3M99_14490</name>
</gene>
<feature type="chain" id="PRO_5026725297" evidence="2">
    <location>
        <begin position="25"/>
        <end position="115"/>
    </location>
</feature>
<accession>A0A6M0H840</accession>
<evidence type="ECO:0000256" key="1">
    <source>
        <dbReference type="SAM" id="MobiDB-lite"/>
    </source>
</evidence>
<dbReference type="EMBL" id="JAAGPU010000031">
    <property type="protein sequence ID" value="NEU06041.1"/>
    <property type="molecule type" value="Genomic_DNA"/>
</dbReference>
<proteinExistence type="predicted"/>
<evidence type="ECO:0000256" key="2">
    <source>
        <dbReference type="SAM" id="SignalP"/>
    </source>
</evidence>
<protein>
    <submittedName>
        <fullName evidence="3">Uncharacterized protein</fullName>
    </submittedName>
</protein>
<reference evidence="3 4" key="1">
    <citation type="submission" date="2020-02" db="EMBL/GenBank/DDBJ databases">
        <title>Genome assembly of a novel Clostridium senegalense strain.</title>
        <authorList>
            <person name="Gupta T.B."/>
            <person name="Jauregui R."/>
            <person name="Maclean P."/>
            <person name="Nawarathana A."/>
            <person name="Brightwell G."/>
        </authorList>
    </citation>
    <scope>NUCLEOTIDE SEQUENCE [LARGE SCALE GENOMIC DNA]</scope>
    <source>
        <strain evidence="3 4">AGRFS4</strain>
    </source>
</reference>
<evidence type="ECO:0000313" key="4">
    <source>
        <dbReference type="Proteomes" id="UP000481872"/>
    </source>
</evidence>
<dbReference type="Proteomes" id="UP000481872">
    <property type="component" value="Unassembled WGS sequence"/>
</dbReference>
<name>A0A6M0H840_9CLOT</name>
<feature type="region of interest" description="Disordered" evidence="1">
    <location>
        <begin position="34"/>
        <end position="68"/>
    </location>
</feature>
<feature type="signal peptide" evidence="2">
    <location>
        <begin position="1"/>
        <end position="24"/>
    </location>
</feature>
<dbReference type="AlphaFoldDB" id="A0A6M0H840"/>
<comment type="caution">
    <text evidence="3">The sequence shown here is derived from an EMBL/GenBank/DDBJ whole genome shotgun (WGS) entry which is preliminary data.</text>
</comment>
<keyword evidence="2" id="KW-0732">Signal</keyword>
<feature type="region of interest" description="Disordered" evidence="1">
    <location>
        <begin position="94"/>
        <end position="115"/>
    </location>
</feature>
<keyword evidence="4" id="KW-1185">Reference proteome</keyword>
<organism evidence="3 4">
    <name type="scientific">Clostridium senegalense</name>
    <dbReference type="NCBI Taxonomy" id="1465809"/>
    <lineage>
        <taxon>Bacteria</taxon>
        <taxon>Bacillati</taxon>
        <taxon>Bacillota</taxon>
        <taxon>Clostridia</taxon>
        <taxon>Eubacteriales</taxon>
        <taxon>Clostridiaceae</taxon>
        <taxon>Clostridium</taxon>
    </lineage>
</organism>
<evidence type="ECO:0000313" key="3">
    <source>
        <dbReference type="EMBL" id="NEU06041.1"/>
    </source>
</evidence>
<sequence>MKKIILSLIMATTMTLGATGMVFAGTSNNVETKSQNMQSEVKSELAPVKISDGSETPTVEENTNDQCYYGGDKENCPQNRENCEQSRGNCKQNKGNCNGNGAKIRNGNGNVEQGA</sequence>
<feature type="compositionally biased region" description="Polar residues" evidence="1">
    <location>
        <begin position="53"/>
        <end position="66"/>
    </location>
</feature>